<dbReference type="Pfam" id="PF11717">
    <property type="entry name" value="Tudor-knot"/>
    <property type="match status" value="1"/>
</dbReference>
<dbReference type="STRING" id="37653.A0A0L8HXL3"/>
<evidence type="ECO:0000259" key="2">
    <source>
        <dbReference type="SMART" id="SM00298"/>
    </source>
</evidence>
<feature type="compositionally biased region" description="Basic and acidic residues" evidence="1">
    <location>
        <begin position="33"/>
        <end position="44"/>
    </location>
</feature>
<reference evidence="3" key="1">
    <citation type="submission" date="2015-07" db="EMBL/GenBank/DDBJ databases">
        <title>MeaNS - Measles Nucleotide Surveillance Program.</title>
        <authorList>
            <person name="Tran T."/>
            <person name="Druce J."/>
        </authorList>
    </citation>
    <scope>NUCLEOTIDE SEQUENCE</scope>
    <source>
        <strain evidence="3">UCB-OBI-ISO-001</strain>
        <tissue evidence="3">Gonad</tissue>
    </source>
</reference>
<name>A0A0L8HXL3_OCTBM</name>
<dbReference type="SMART" id="SM00298">
    <property type="entry name" value="CHROMO"/>
    <property type="match status" value="1"/>
</dbReference>
<dbReference type="SUPFAM" id="SSF54160">
    <property type="entry name" value="Chromo domain-like"/>
    <property type="match status" value="1"/>
</dbReference>
<dbReference type="AlphaFoldDB" id="A0A0L8HXL3"/>
<sequence>MADCDKKTPSMSDSSSQSTVLSGSENTVIMQEHPPKEEDKKEENNESEVYPGIGDYYLVMRPDNTWHAAEIIQTRSNENAGRHEYYVHYEGFNRRLDEWVNVDRFDLQTKLEDQQNKGKDLSITLTDLSDGTDRKITRNQKRKHDEINHVQKTYSETNNMEVKQWCMKIESAKNSS</sequence>
<feature type="region of interest" description="Disordered" evidence="1">
    <location>
        <begin position="1"/>
        <end position="49"/>
    </location>
</feature>
<protein>
    <recommendedName>
        <fullName evidence="2">Chromo domain-containing protein</fullName>
    </recommendedName>
</protein>
<feature type="compositionally biased region" description="Low complexity" evidence="1">
    <location>
        <begin position="10"/>
        <end position="24"/>
    </location>
</feature>
<dbReference type="InterPro" id="IPR016197">
    <property type="entry name" value="Chromo-like_dom_sf"/>
</dbReference>
<dbReference type="EMBL" id="KQ417058">
    <property type="protein sequence ID" value="KOF93973.1"/>
    <property type="molecule type" value="Genomic_DNA"/>
</dbReference>
<feature type="domain" description="Chromo" evidence="2">
    <location>
        <begin position="65"/>
        <end position="119"/>
    </location>
</feature>
<proteinExistence type="predicted"/>
<dbReference type="Gene3D" id="2.30.30.140">
    <property type="match status" value="1"/>
</dbReference>
<dbReference type="InterPro" id="IPR025995">
    <property type="entry name" value="Tudor-knot"/>
</dbReference>
<dbReference type="InterPro" id="IPR000953">
    <property type="entry name" value="Chromo/chromo_shadow_dom"/>
</dbReference>
<organism evidence="3">
    <name type="scientific">Octopus bimaculoides</name>
    <name type="common">California two-spotted octopus</name>
    <dbReference type="NCBI Taxonomy" id="37653"/>
    <lineage>
        <taxon>Eukaryota</taxon>
        <taxon>Metazoa</taxon>
        <taxon>Spiralia</taxon>
        <taxon>Lophotrochozoa</taxon>
        <taxon>Mollusca</taxon>
        <taxon>Cephalopoda</taxon>
        <taxon>Coleoidea</taxon>
        <taxon>Octopodiformes</taxon>
        <taxon>Octopoda</taxon>
        <taxon>Incirrata</taxon>
        <taxon>Octopodidae</taxon>
        <taxon>Octopus</taxon>
    </lineage>
</organism>
<evidence type="ECO:0000256" key="1">
    <source>
        <dbReference type="SAM" id="MobiDB-lite"/>
    </source>
</evidence>
<gene>
    <name evidence="3" type="ORF">OCBIM_22003103mg</name>
</gene>
<accession>A0A0L8HXL3</accession>
<dbReference type="FunFam" id="2.30.30.140:FF:000155">
    <property type="entry name" value="Histone acetyltransferase"/>
    <property type="match status" value="1"/>
</dbReference>
<evidence type="ECO:0000313" key="3">
    <source>
        <dbReference type="EMBL" id="KOF93973.1"/>
    </source>
</evidence>
<dbReference type="OrthoDB" id="787137at2759"/>